<organism evidence="1 2">
    <name type="scientific">Proteiniclasticum ruminis</name>
    <dbReference type="NCBI Taxonomy" id="398199"/>
    <lineage>
        <taxon>Bacteria</taxon>
        <taxon>Bacillati</taxon>
        <taxon>Bacillota</taxon>
        <taxon>Clostridia</taxon>
        <taxon>Eubacteriales</taxon>
        <taxon>Clostridiaceae</taxon>
        <taxon>Proteiniclasticum</taxon>
    </lineage>
</organism>
<evidence type="ECO:0000313" key="1">
    <source>
        <dbReference type="EMBL" id="SDJ10085.1"/>
    </source>
</evidence>
<dbReference type="AlphaFoldDB" id="A0A1G8R0J1"/>
<proteinExistence type="predicted"/>
<sequence length="310" mass="35061">MDVFGLMVGLDKKDAFEGWFSKVDAKEAGILFSVIWGYTTHEKTKHAFLQFTSSLDHDTEYISYPIEEMWVEENPFVLHIGNNVLSKEKMVLDFEMDGKKVQGSFRFGELSPIRTSFLKPGIMGWLTHFPNECNHGIISMNHEVSGNLTVGEDSFLISGAKGYMEKDWGTSFPENYVWAQANDFEDSSIAFSYATVPMLGKSAKGFFLVLHHEGKEYRFSSIEGSFMLDFKVREDAFVAVIQKGRHKVVLKAKQLNPVALASPDHGEMRAKIKESLDGRMALLLFKGKEKIIELQTERASIDVDFGERAD</sequence>
<name>A0A1G8R0J1_9CLOT</name>
<evidence type="ECO:0000313" key="2">
    <source>
        <dbReference type="Proteomes" id="UP000183255"/>
    </source>
</evidence>
<dbReference type="PANTHER" id="PTHR35309">
    <property type="match status" value="1"/>
</dbReference>
<dbReference type="Proteomes" id="UP000183255">
    <property type="component" value="Unassembled WGS sequence"/>
</dbReference>
<dbReference type="EMBL" id="FNDZ01000007">
    <property type="protein sequence ID" value="SDJ10085.1"/>
    <property type="molecule type" value="Genomic_DNA"/>
</dbReference>
<dbReference type="RefSeq" id="WP_031577053.1">
    <property type="nucleotide sequence ID" value="NZ_FNDZ01000007.1"/>
</dbReference>
<protein>
    <submittedName>
        <fullName evidence="1">Tocopherol cyclase</fullName>
    </submittedName>
</protein>
<reference evidence="1 2" key="1">
    <citation type="submission" date="2016-10" db="EMBL/GenBank/DDBJ databases">
        <authorList>
            <person name="de Groot N.N."/>
        </authorList>
    </citation>
    <scope>NUCLEOTIDE SEQUENCE [LARGE SCALE GENOMIC DNA]</scope>
    <source>
        <strain evidence="1 2">CGMCC 1.5058</strain>
    </source>
</reference>
<dbReference type="SUPFAM" id="SSF159245">
    <property type="entry name" value="AttH-like"/>
    <property type="match status" value="1"/>
</dbReference>
<accession>A0A1G8R0J1</accession>
<dbReference type="PANTHER" id="PTHR35309:SF4">
    <property type="entry name" value="TOCOPHEROL CYCLASE"/>
    <property type="match status" value="1"/>
</dbReference>
<gene>
    <name evidence="1" type="ORF">SAMN05421804_107114</name>
</gene>
<dbReference type="GO" id="GO:0009976">
    <property type="term" value="F:tocopherol cyclase activity"/>
    <property type="evidence" value="ECO:0007669"/>
    <property type="project" value="InterPro"/>
</dbReference>
<dbReference type="InterPro" id="IPR025893">
    <property type="entry name" value="Tocopherol_cyclase"/>
</dbReference>
<dbReference type="Pfam" id="PF14249">
    <property type="entry name" value="Tocopherol_cycl"/>
    <property type="match status" value="1"/>
</dbReference>